<evidence type="ECO:0000313" key="3">
    <source>
        <dbReference type="Proteomes" id="UP000199107"/>
    </source>
</evidence>
<dbReference type="Gene3D" id="3.30.450.40">
    <property type="match status" value="1"/>
</dbReference>
<dbReference type="InterPro" id="IPR000160">
    <property type="entry name" value="GGDEF_dom"/>
</dbReference>
<accession>A0A1G9RV30</accession>
<dbReference type="PROSITE" id="PS50883">
    <property type="entry name" value="EAL"/>
    <property type="match status" value="1"/>
</dbReference>
<dbReference type="GO" id="GO:0071111">
    <property type="term" value="F:cyclic-guanylate-specific phosphodiesterase activity"/>
    <property type="evidence" value="ECO:0007669"/>
    <property type="project" value="InterPro"/>
</dbReference>
<evidence type="ECO:0000259" key="1">
    <source>
        <dbReference type="PROSITE" id="PS50883"/>
    </source>
</evidence>
<dbReference type="InterPro" id="IPR001633">
    <property type="entry name" value="EAL_dom"/>
</dbReference>
<dbReference type="InterPro" id="IPR043128">
    <property type="entry name" value="Rev_trsase/Diguanyl_cyclase"/>
</dbReference>
<dbReference type="AlphaFoldDB" id="A0A1G9RV30"/>
<dbReference type="PANTHER" id="PTHR33121:SF70">
    <property type="entry name" value="SIGNALING PROTEIN YKOW"/>
    <property type="match status" value="1"/>
</dbReference>
<gene>
    <name evidence="2" type="ORF">SAMN05192555_11149</name>
</gene>
<dbReference type="CDD" id="cd01948">
    <property type="entry name" value="EAL"/>
    <property type="match status" value="1"/>
</dbReference>
<dbReference type="Proteomes" id="UP000199107">
    <property type="component" value="Unassembled WGS sequence"/>
</dbReference>
<dbReference type="SMART" id="SM00052">
    <property type="entry name" value="EAL"/>
    <property type="match status" value="1"/>
</dbReference>
<dbReference type="Pfam" id="PF00990">
    <property type="entry name" value="GGDEF"/>
    <property type="match status" value="1"/>
</dbReference>
<dbReference type="InterPro" id="IPR029787">
    <property type="entry name" value="Nucleotide_cyclase"/>
</dbReference>
<dbReference type="EMBL" id="FNGH01000011">
    <property type="protein sequence ID" value="SDM27096.1"/>
    <property type="molecule type" value="Genomic_DNA"/>
</dbReference>
<reference evidence="3" key="1">
    <citation type="submission" date="2016-10" db="EMBL/GenBank/DDBJ databases">
        <authorList>
            <person name="Varghese N."/>
            <person name="Submissions S."/>
        </authorList>
    </citation>
    <scope>NUCLEOTIDE SEQUENCE [LARGE SCALE GENOMIC DNA]</scope>
    <source>
        <strain evidence="3">AAP</strain>
    </source>
</reference>
<dbReference type="STRING" id="48727.SAMN05192555_11149"/>
<sequence>MDAPGLTPDASVPWQDQSLFELIDTGSERRFDRLTGLVADILGTPICLVTLFDAQRAWIKSAIGIQPDCERPYGAWFCQPTLQNGFHEVSKQGNEAFFEKVSKMLCHDGLGFYAGHALRDSQGQAVGTLCVLDQRQRQLDDQERQRFAQLAELVEHEILFTDRLKLTQADLVEQALFDPATSLPRQLVGHDCLLSVIESADQRHAKVGLAVVHFIQYDEMANAYGEKARDEAMNLFSERLKAISGQHGMVSRPLPDRLLIARGDISSISTAHQWAERIYHEAIRPYDIANGKRSAQVAVGACLYPDQAAGAEELSRRANIAKPSQGGFSFYDDGDESRVLRRDQMTRAFIESLAKSRLSLVFQPIVSYSTGRVVACEALARWEDSTLGTVSPGEFIPIVEDNPMLCEEFTRWVLLRACQAARVWNDALEEPVKVNVNISATELYREGLIGDIDAALSSAGLAPELLVIEVTEQALIQRIDRAVQALEMLKSRGIRTALDDFGTGYSSLSYLRQLPLDTLKIDRSFIIDLATDCTAREVTRGIVNIGGALKINVVAEGVETEAQQAVLGDIGIEQVQGYLWHRPMACEALGEILMRANACRDVISPGG</sequence>
<dbReference type="Gene3D" id="3.30.70.270">
    <property type="match status" value="1"/>
</dbReference>
<name>A0A1G9RV30_9GAMM</name>
<protein>
    <submittedName>
        <fullName evidence="2">EAL domain, c-di-GMP-specific phosphodiesterase class I (Or its enzymatically inactive variant)</fullName>
    </submittedName>
</protein>
<feature type="domain" description="EAL" evidence="1">
    <location>
        <begin position="342"/>
        <end position="597"/>
    </location>
</feature>
<dbReference type="Pfam" id="PF01590">
    <property type="entry name" value="GAF"/>
    <property type="match status" value="1"/>
</dbReference>
<dbReference type="Gene3D" id="3.20.20.450">
    <property type="entry name" value="EAL domain"/>
    <property type="match status" value="1"/>
</dbReference>
<dbReference type="Pfam" id="PF00563">
    <property type="entry name" value="EAL"/>
    <property type="match status" value="1"/>
</dbReference>
<dbReference type="SMART" id="SM00267">
    <property type="entry name" value="GGDEF"/>
    <property type="match status" value="1"/>
</dbReference>
<proteinExistence type="predicted"/>
<dbReference type="InterPro" id="IPR050706">
    <property type="entry name" value="Cyclic-di-GMP_PDE-like"/>
</dbReference>
<keyword evidence="3" id="KW-1185">Reference proteome</keyword>
<dbReference type="SUPFAM" id="SSF55781">
    <property type="entry name" value="GAF domain-like"/>
    <property type="match status" value="1"/>
</dbReference>
<evidence type="ECO:0000313" key="2">
    <source>
        <dbReference type="EMBL" id="SDM27096.1"/>
    </source>
</evidence>
<dbReference type="InterPro" id="IPR035919">
    <property type="entry name" value="EAL_sf"/>
</dbReference>
<dbReference type="InterPro" id="IPR029016">
    <property type="entry name" value="GAF-like_dom_sf"/>
</dbReference>
<dbReference type="InterPro" id="IPR003018">
    <property type="entry name" value="GAF"/>
</dbReference>
<dbReference type="SUPFAM" id="SSF141868">
    <property type="entry name" value="EAL domain-like"/>
    <property type="match status" value="1"/>
</dbReference>
<dbReference type="PANTHER" id="PTHR33121">
    <property type="entry name" value="CYCLIC DI-GMP PHOSPHODIESTERASE PDEF"/>
    <property type="match status" value="1"/>
</dbReference>
<dbReference type="SMART" id="SM00065">
    <property type="entry name" value="GAF"/>
    <property type="match status" value="1"/>
</dbReference>
<dbReference type="SUPFAM" id="SSF55073">
    <property type="entry name" value="Nucleotide cyclase"/>
    <property type="match status" value="1"/>
</dbReference>
<organism evidence="2 3">
    <name type="scientific">Franzmannia pantelleriensis</name>
    <dbReference type="NCBI Taxonomy" id="48727"/>
    <lineage>
        <taxon>Bacteria</taxon>
        <taxon>Pseudomonadati</taxon>
        <taxon>Pseudomonadota</taxon>
        <taxon>Gammaproteobacteria</taxon>
        <taxon>Oceanospirillales</taxon>
        <taxon>Halomonadaceae</taxon>
        <taxon>Franzmannia</taxon>
    </lineage>
</organism>